<dbReference type="NCBIfam" id="TIGR02607">
    <property type="entry name" value="antidote_HigA"/>
    <property type="match status" value="1"/>
</dbReference>
<reference evidence="3" key="2">
    <citation type="submission" date="2024-09" db="EMBL/GenBank/DDBJ databases">
        <authorList>
            <person name="Veyrier F.J."/>
        </authorList>
    </citation>
    <scope>NUCLEOTIDE SEQUENCE</scope>
    <source>
        <strain evidence="3">17694</strain>
    </source>
</reference>
<protein>
    <submittedName>
        <fullName evidence="3">HigA family addiction module antitoxin</fullName>
    </submittedName>
</protein>
<gene>
    <name evidence="3" type="ORF">LVJ77_02815</name>
</gene>
<dbReference type="InterPro" id="IPR001387">
    <property type="entry name" value="Cro/C1-type_HTH"/>
</dbReference>
<accession>A0A8T9MYC2</accession>
<name>A0A8T9MYC2_9NEIS</name>
<keyword evidence="1" id="KW-0238">DNA-binding</keyword>
<reference evidence="3" key="1">
    <citation type="journal article" date="2022" name="Res Sq">
        <title>Evolution of multicellular longitudinally dividing oral cavity symbionts (Neisseriaceae).</title>
        <authorList>
            <person name="Nyongesa S."/>
            <person name="Weber P."/>
            <person name="Bernet E."/>
            <person name="Pullido F."/>
            <person name="Nieckarz M."/>
            <person name="Delaby M."/>
            <person name="Nieves C."/>
            <person name="Viehboeck T."/>
            <person name="Krause N."/>
            <person name="Rivera-Millot A."/>
            <person name="Nakamura A."/>
            <person name="Vischer N."/>
            <person name="VanNieuwenhze M."/>
            <person name="Brun Y."/>
            <person name="Cava F."/>
            <person name="Bulgheresi S."/>
            <person name="Veyrier F."/>
        </authorList>
    </citation>
    <scope>NUCLEOTIDE SEQUENCE</scope>
    <source>
        <strain evidence="3">17694</strain>
    </source>
</reference>
<dbReference type="CDD" id="cd00093">
    <property type="entry name" value="HTH_XRE"/>
    <property type="match status" value="1"/>
</dbReference>
<organism evidence="3 4">
    <name type="scientific">Conchiformibius kuhniae</name>
    <dbReference type="NCBI Taxonomy" id="211502"/>
    <lineage>
        <taxon>Bacteria</taxon>
        <taxon>Pseudomonadati</taxon>
        <taxon>Pseudomonadota</taxon>
        <taxon>Betaproteobacteria</taxon>
        <taxon>Neisseriales</taxon>
        <taxon>Neisseriaceae</taxon>
        <taxon>Conchiformibius</taxon>
    </lineage>
</organism>
<evidence type="ECO:0000256" key="1">
    <source>
        <dbReference type="ARBA" id="ARBA00023125"/>
    </source>
</evidence>
<evidence type="ECO:0000259" key="2">
    <source>
        <dbReference type="PROSITE" id="PS50943"/>
    </source>
</evidence>
<dbReference type="PROSITE" id="PS50943">
    <property type="entry name" value="HTH_CROC1"/>
    <property type="match status" value="1"/>
</dbReference>
<dbReference type="EMBL" id="CP091521">
    <property type="protein sequence ID" value="UOP05192.1"/>
    <property type="molecule type" value="Genomic_DNA"/>
</dbReference>
<dbReference type="PANTHER" id="PTHR36924:SF1">
    <property type="entry name" value="ANTITOXIN HIGA-1"/>
    <property type="match status" value="1"/>
</dbReference>
<feature type="domain" description="HTH cro/C1-type" evidence="2">
    <location>
        <begin position="24"/>
        <end position="65"/>
    </location>
</feature>
<evidence type="ECO:0000313" key="4">
    <source>
        <dbReference type="Proteomes" id="UP000831534"/>
    </source>
</evidence>
<dbReference type="KEGG" id="ckh:LVJ77_02815"/>
<dbReference type="Proteomes" id="UP000831534">
    <property type="component" value="Chromosome"/>
</dbReference>
<dbReference type="PANTHER" id="PTHR36924">
    <property type="entry name" value="ANTITOXIN HIGA-1"/>
    <property type="match status" value="1"/>
</dbReference>
<dbReference type="InterPro" id="IPR010982">
    <property type="entry name" value="Lambda_DNA-bd_dom_sf"/>
</dbReference>
<dbReference type="InterPro" id="IPR013430">
    <property type="entry name" value="Toxin_antidote_HigA"/>
</dbReference>
<dbReference type="AlphaFoldDB" id="A0A8T9MYC2"/>
<sequence>MTMHNPAHPGMILRDCLNGVGVGEAAQHLGVTRNTLSRILNGKAAISAEMAVRLAILLPNTDAEFWLRLQTQYDLWQVRQRPHDFVRPLRRVIV</sequence>
<dbReference type="Gene3D" id="1.10.260.40">
    <property type="entry name" value="lambda repressor-like DNA-binding domains"/>
    <property type="match status" value="1"/>
</dbReference>
<evidence type="ECO:0000313" key="3">
    <source>
        <dbReference type="EMBL" id="UOP05192.1"/>
    </source>
</evidence>
<dbReference type="RefSeq" id="WP_027008716.1">
    <property type="nucleotide sequence ID" value="NZ_CP091521.1"/>
</dbReference>
<proteinExistence type="predicted"/>
<dbReference type="GO" id="GO:0003677">
    <property type="term" value="F:DNA binding"/>
    <property type="evidence" value="ECO:0007669"/>
    <property type="project" value="UniProtKB-KW"/>
</dbReference>
<keyword evidence="4" id="KW-1185">Reference proteome</keyword>
<dbReference type="Pfam" id="PF01381">
    <property type="entry name" value="HTH_3"/>
    <property type="match status" value="1"/>
</dbReference>
<dbReference type="SUPFAM" id="SSF47413">
    <property type="entry name" value="lambda repressor-like DNA-binding domains"/>
    <property type="match status" value="1"/>
</dbReference>